<accession>A0A956N8Y1</accession>
<keyword evidence="5 9" id="KW-0653">Protein transport</keyword>
<evidence type="ECO:0000256" key="2">
    <source>
        <dbReference type="ARBA" id="ARBA00022448"/>
    </source>
</evidence>
<dbReference type="Proteomes" id="UP000739538">
    <property type="component" value="Unassembled WGS sequence"/>
</dbReference>
<dbReference type="Gene3D" id="1.20.1640.10">
    <property type="entry name" value="Multidrug efflux transporter AcrB transmembrane domain"/>
    <property type="match status" value="1"/>
</dbReference>
<evidence type="ECO:0000256" key="8">
    <source>
        <dbReference type="ARBA" id="ARBA00023136"/>
    </source>
</evidence>
<comment type="subunit">
    <text evidence="9">Forms a complex with SecD. Part of the essential Sec protein translocation apparatus which comprises SecA, SecYEG and auxiliary proteins SecDF. Other proteins may also be involved.</text>
</comment>
<keyword evidence="3 9" id="KW-1003">Cell membrane</keyword>
<dbReference type="GO" id="GO:0005886">
    <property type="term" value="C:plasma membrane"/>
    <property type="evidence" value="ECO:0007669"/>
    <property type="project" value="UniProtKB-SubCell"/>
</dbReference>
<keyword evidence="2 9" id="KW-0813">Transport</keyword>
<dbReference type="Pfam" id="PF02355">
    <property type="entry name" value="SecD_SecF_C"/>
    <property type="match status" value="1"/>
</dbReference>
<evidence type="ECO:0000313" key="12">
    <source>
        <dbReference type="Proteomes" id="UP000739538"/>
    </source>
</evidence>
<evidence type="ECO:0000259" key="10">
    <source>
        <dbReference type="Pfam" id="PF02355"/>
    </source>
</evidence>
<feature type="transmembrane region" description="Helical" evidence="9">
    <location>
        <begin position="144"/>
        <end position="161"/>
    </location>
</feature>
<comment type="subcellular location">
    <subcellularLocation>
        <location evidence="1 9">Cell membrane</location>
        <topology evidence="1 9">Multi-pass membrane protein</topology>
    </subcellularLocation>
</comment>
<gene>
    <name evidence="9 11" type="primary">secF</name>
    <name evidence="11" type="ORF">KDA27_00910</name>
</gene>
<dbReference type="PANTHER" id="PTHR30081">
    <property type="entry name" value="PROTEIN-EXPORT MEMBRANE PROTEIN SEC"/>
    <property type="match status" value="1"/>
</dbReference>
<dbReference type="PRINTS" id="PR01755">
    <property type="entry name" value="SECFTRNLCASE"/>
</dbReference>
<evidence type="ECO:0000313" key="11">
    <source>
        <dbReference type="EMBL" id="MCA9754332.1"/>
    </source>
</evidence>
<feature type="transmembrane region" description="Helical" evidence="9">
    <location>
        <begin position="20"/>
        <end position="37"/>
    </location>
</feature>
<evidence type="ECO:0000256" key="9">
    <source>
        <dbReference type="HAMAP-Rule" id="MF_01464"/>
    </source>
</evidence>
<comment type="caution">
    <text evidence="11">The sequence shown here is derived from an EMBL/GenBank/DDBJ whole genome shotgun (WGS) entry which is preliminary data.</text>
</comment>
<comment type="function">
    <text evidence="9">Part of the Sec protein translocase complex. Interacts with the SecYEG preprotein conducting channel. SecDF uses the proton motive force (PMF) to complete protein translocation after the ATP-dependent function of SecA.</text>
</comment>
<dbReference type="NCBIfam" id="TIGR00916">
    <property type="entry name" value="2A0604s01"/>
    <property type="match status" value="1"/>
</dbReference>
<dbReference type="EMBL" id="JAGQHS010000002">
    <property type="protein sequence ID" value="MCA9754332.1"/>
    <property type="molecule type" value="Genomic_DNA"/>
</dbReference>
<comment type="similarity">
    <text evidence="9">Belongs to the SecD/SecF family. SecF subfamily.</text>
</comment>
<reference evidence="11" key="2">
    <citation type="journal article" date="2021" name="Microbiome">
        <title>Successional dynamics and alternative stable states in a saline activated sludge microbial community over 9 years.</title>
        <authorList>
            <person name="Wang Y."/>
            <person name="Ye J."/>
            <person name="Ju F."/>
            <person name="Liu L."/>
            <person name="Boyd J.A."/>
            <person name="Deng Y."/>
            <person name="Parks D.H."/>
            <person name="Jiang X."/>
            <person name="Yin X."/>
            <person name="Woodcroft B.J."/>
            <person name="Tyson G.W."/>
            <person name="Hugenholtz P."/>
            <person name="Polz M.F."/>
            <person name="Zhang T."/>
        </authorList>
    </citation>
    <scope>NUCLEOTIDE SEQUENCE</scope>
    <source>
        <strain evidence="11">HKST-UBA02</strain>
    </source>
</reference>
<evidence type="ECO:0000256" key="6">
    <source>
        <dbReference type="ARBA" id="ARBA00022989"/>
    </source>
</evidence>
<dbReference type="InterPro" id="IPR022813">
    <property type="entry name" value="SecD/SecF_arch_bac"/>
</dbReference>
<dbReference type="InterPro" id="IPR048634">
    <property type="entry name" value="SecD_SecF_C"/>
</dbReference>
<proteinExistence type="inferred from homology"/>
<dbReference type="NCBIfam" id="TIGR00966">
    <property type="entry name" value="transloc_SecF"/>
    <property type="match status" value="1"/>
</dbReference>
<organism evidence="11 12">
    <name type="scientific">Eiseniibacteriota bacterium</name>
    <dbReference type="NCBI Taxonomy" id="2212470"/>
    <lineage>
        <taxon>Bacteria</taxon>
        <taxon>Candidatus Eiseniibacteriota</taxon>
    </lineage>
</organism>
<keyword evidence="6 9" id="KW-1133">Transmembrane helix</keyword>
<dbReference type="GO" id="GO:0043952">
    <property type="term" value="P:protein transport by the Sec complex"/>
    <property type="evidence" value="ECO:0007669"/>
    <property type="project" value="UniProtKB-UniRule"/>
</dbReference>
<sequence length="308" mass="33587">MFQILHETHIPFLAIRKRAYVLSIALCVIGLASLTLHKGLRLGVDFAGGRLFEYRFSETMEAEELRDILTQIGATGGEVQEMGSEGHDFIVRIPVSDEEAAADEAGPSRLFVEKVKEMHPGVTAELRKEELVGPRVGQELRGKAIKAIVISLVLILLYVGVRFEFKFALGGVVALAHDVLITVFVLSLLDVEFTIPIVAALLTIGGYSINDTVIVFDRIREQSRQLIGHRLSEVMDISLNQVLSRTIITSLTTFLAAGALYLLGGEVIHDFALTMLIGIIIGTYSSIYVASALALEIARNPIIASSES</sequence>
<dbReference type="SUPFAM" id="SSF82866">
    <property type="entry name" value="Multidrug efflux transporter AcrB transmembrane domain"/>
    <property type="match status" value="1"/>
</dbReference>
<name>A0A956N8Y1_UNCEI</name>
<evidence type="ECO:0000256" key="5">
    <source>
        <dbReference type="ARBA" id="ARBA00022927"/>
    </source>
</evidence>
<feature type="transmembrane region" description="Helical" evidence="9">
    <location>
        <begin position="195"/>
        <end position="216"/>
    </location>
</feature>
<dbReference type="GO" id="GO:0015450">
    <property type="term" value="F:protein-transporting ATPase activity"/>
    <property type="evidence" value="ECO:0007669"/>
    <property type="project" value="InterPro"/>
</dbReference>
<keyword evidence="7 9" id="KW-0811">Translocation</keyword>
<dbReference type="PANTHER" id="PTHR30081:SF8">
    <property type="entry name" value="PROTEIN TRANSLOCASE SUBUNIT SECF"/>
    <property type="match status" value="1"/>
</dbReference>
<dbReference type="InterPro" id="IPR022645">
    <property type="entry name" value="SecD/SecF_bac"/>
</dbReference>
<feature type="transmembrane region" description="Helical" evidence="9">
    <location>
        <begin position="242"/>
        <end position="263"/>
    </location>
</feature>
<dbReference type="Pfam" id="PF07549">
    <property type="entry name" value="Sec_GG"/>
    <property type="match status" value="1"/>
</dbReference>
<evidence type="ECO:0000256" key="7">
    <source>
        <dbReference type="ARBA" id="ARBA00023010"/>
    </source>
</evidence>
<evidence type="ECO:0000256" key="3">
    <source>
        <dbReference type="ARBA" id="ARBA00022475"/>
    </source>
</evidence>
<dbReference type="HAMAP" id="MF_01464_B">
    <property type="entry name" value="SecF_B"/>
    <property type="match status" value="1"/>
</dbReference>
<feature type="domain" description="Protein export membrane protein SecD/SecF C-terminal" evidence="10">
    <location>
        <begin position="117"/>
        <end position="298"/>
    </location>
</feature>
<keyword evidence="4 9" id="KW-0812">Transmembrane</keyword>
<feature type="transmembrane region" description="Helical" evidence="9">
    <location>
        <begin position="275"/>
        <end position="295"/>
    </location>
</feature>
<dbReference type="InterPro" id="IPR005665">
    <property type="entry name" value="SecF_bac"/>
</dbReference>
<dbReference type="AlphaFoldDB" id="A0A956N8Y1"/>
<evidence type="ECO:0000256" key="4">
    <source>
        <dbReference type="ARBA" id="ARBA00022692"/>
    </source>
</evidence>
<reference evidence="11" key="1">
    <citation type="submission" date="2020-04" db="EMBL/GenBank/DDBJ databases">
        <authorList>
            <person name="Zhang T."/>
        </authorList>
    </citation>
    <scope>NUCLEOTIDE SEQUENCE</scope>
    <source>
        <strain evidence="11">HKST-UBA02</strain>
    </source>
</reference>
<dbReference type="GO" id="GO:0065002">
    <property type="term" value="P:intracellular protein transmembrane transport"/>
    <property type="evidence" value="ECO:0007669"/>
    <property type="project" value="UniProtKB-UniRule"/>
</dbReference>
<protein>
    <recommendedName>
        <fullName evidence="9">Protein-export membrane protein SecF</fullName>
    </recommendedName>
</protein>
<keyword evidence="8 9" id="KW-0472">Membrane</keyword>
<evidence type="ECO:0000256" key="1">
    <source>
        <dbReference type="ARBA" id="ARBA00004651"/>
    </source>
</evidence>
<dbReference type="GO" id="GO:0006605">
    <property type="term" value="P:protein targeting"/>
    <property type="evidence" value="ECO:0007669"/>
    <property type="project" value="UniProtKB-UniRule"/>
</dbReference>
<dbReference type="InterPro" id="IPR022646">
    <property type="entry name" value="SecD/SecF_CS"/>
</dbReference>
<feature type="transmembrane region" description="Helical" evidence="9">
    <location>
        <begin position="168"/>
        <end position="189"/>
    </location>
</feature>
<dbReference type="InterPro" id="IPR055344">
    <property type="entry name" value="SecD_SecF_C_bact"/>
</dbReference>